<feature type="transmembrane region" description="Helical" evidence="1">
    <location>
        <begin position="12"/>
        <end position="31"/>
    </location>
</feature>
<keyword evidence="3" id="KW-1185">Reference proteome</keyword>
<name>A0ABV4R404_9ACTN</name>
<reference evidence="2 3" key="1">
    <citation type="submission" date="2023-11" db="EMBL/GenBank/DDBJ databases">
        <title>Actinomadura monticuli sp. nov., isolated from volcanic ash.</title>
        <authorList>
            <person name="Lee S.D."/>
            <person name="Yang H."/>
            <person name="Kim I.S."/>
        </authorList>
    </citation>
    <scope>NUCLEOTIDE SEQUENCE [LARGE SCALE GENOMIC DNA]</scope>
    <source>
        <strain evidence="2 3">DSM 45346</strain>
    </source>
</reference>
<dbReference type="Proteomes" id="UP001569904">
    <property type="component" value="Unassembled WGS sequence"/>
</dbReference>
<keyword evidence="1" id="KW-1133">Transmembrane helix</keyword>
<keyword evidence="1" id="KW-0472">Membrane</keyword>
<proteinExistence type="predicted"/>
<evidence type="ECO:0000313" key="2">
    <source>
        <dbReference type="EMBL" id="MFA1557636.1"/>
    </source>
</evidence>
<dbReference type="RefSeq" id="WP_371944378.1">
    <property type="nucleotide sequence ID" value="NZ_JAXCEH010000023.1"/>
</dbReference>
<evidence type="ECO:0000256" key="1">
    <source>
        <dbReference type="SAM" id="Phobius"/>
    </source>
</evidence>
<organism evidence="2 3">
    <name type="scientific">Actinomadura chokoriensis</name>
    <dbReference type="NCBI Taxonomy" id="454156"/>
    <lineage>
        <taxon>Bacteria</taxon>
        <taxon>Bacillati</taxon>
        <taxon>Actinomycetota</taxon>
        <taxon>Actinomycetes</taxon>
        <taxon>Streptosporangiales</taxon>
        <taxon>Thermomonosporaceae</taxon>
        <taxon>Actinomadura</taxon>
    </lineage>
</organism>
<gene>
    <name evidence="2" type="ORF">SM436_28475</name>
</gene>
<dbReference type="EMBL" id="JAXCEH010000023">
    <property type="protein sequence ID" value="MFA1557636.1"/>
    <property type="molecule type" value="Genomic_DNA"/>
</dbReference>
<comment type="caution">
    <text evidence="2">The sequence shown here is derived from an EMBL/GenBank/DDBJ whole genome shotgun (WGS) entry which is preliminary data.</text>
</comment>
<protein>
    <submittedName>
        <fullName evidence="2">Uncharacterized protein</fullName>
    </submittedName>
</protein>
<feature type="transmembrane region" description="Helical" evidence="1">
    <location>
        <begin position="107"/>
        <end position="130"/>
    </location>
</feature>
<keyword evidence="1" id="KW-0812">Transmembrane</keyword>
<evidence type="ECO:0000313" key="3">
    <source>
        <dbReference type="Proteomes" id="UP001569904"/>
    </source>
</evidence>
<accession>A0ABV4R404</accession>
<sequence>MSGTALHRRHGPAGLVVALFVVAGLVFSYGMGHGPPPRVCTEQAVSMPVGAGPASMSDGATSNGATPDVAMPDAATPVAVTAASLSQVLQGPAGEALSAPVKHPPSMPLDVCLCMAVLFTLLLLALVTGLRRPLSRLPARVGWSLAPPGAASTLASPPVLQVLRL</sequence>